<gene>
    <name evidence="2" type="ORF">NLI96_g3907</name>
</gene>
<dbReference type="Proteomes" id="UP001212997">
    <property type="component" value="Unassembled WGS sequence"/>
</dbReference>
<dbReference type="EMBL" id="JANAWD010000107">
    <property type="protein sequence ID" value="KAJ3486899.1"/>
    <property type="molecule type" value="Genomic_DNA"/>
</dbReference>
<sequence>MAPIFLFPPPSSAGSVPTFSYILRAIVMGIFGVAIVCALVFFVPRVISRTYRFSCTIATWATSKSVSKKQSIVVTSTPPKKQAPWWTRLKVKRTGAEVGSKDIEELSPDAQKWARQLLTAYRGVDAIAVPMPNVVLAQRNPSPPPSSCPPIVIPKITITSDSPPVDTPDLVEDAEDAEDITRAVAAYFFGDSSPASSTTLASDLSLELDTPTLPYIVAQDPSGLKKPSLAVCRDSCNPWSHSLDNNHLIPPPMSWTAPRAKEFGASPLGLTNVSNVTGATFTLSAPPRRGPLIHASKAFKVDGGSPRVQPAAPYFWGLSASV</sequence>
<organism evidence="2 3">
    <name type="scientific">Meripilus lineatus</name>
    <dbReference type="NCBI Taxonomy" id="2056292"/>
    <lineage>
        <taxon>Eukaryota</taxon>
        <taxon>Fungi</taxon>
        <taxon>Dikarya</taxon>
        <taxon>Basidiomycota</taxon>
        <taxon>Agaricomycotina</taxon>
        <taxon>Agaricomycetes</taxon>
        <taxon>Polyporales</taxon>
        <taxon>Meripilaceae</taxon>
        <taxon>Meripilus</taxon>
    </lineage>
</organism>
<evidence type="ECO:0000256" key="1">
    <source>
        <dbReference type="SAM" id="Phobius"/>
    </source>
</evidence>
<comment type="caution">
    <text evidence="2">The sequence shown here is derived from an EMBL/GenBank/DDBJ whole genome shotgun (WGS) entry which is preliminary data.</text>
</comment>
<reference evidence="2" key="1">
    <citation type="submission" date="2022-07" db="EMBL/GenBank/DDBJ databases">
        <title>Genome Sequence of Physisporinus lineatus.</title>
        <authorList>
            <person name="Buettner E."/>
        </authorList>
    </citation>
    <scope>NUCLEOTIDE SEQUENCE</scope>
    <source>
        <strain evidence="2">VT162</strain>
    </source>
</reference>
<evidence type="ECO:0000313" key="3">
    <source>
        <dbReference type="Proteomes" id="UP001212997"/>
    </source>
</evidence>
<keyword evidence="3" id="KW-1185">Reference proteome</keyword>
<protein>
    <submittedName>
        <fullName evidence="2">Uncharacterized protein</fullName>
    </submittedName>
</protein>
<dbReference type="AlphaFoldDB" id="A0AAD5V5Z7"/>
<accession>A0AAD5V5Z7</accession>
<proteinExistence type="predicted"/>
<feature type="transmembrane region" description="Helical" evidence="1">
    <location>
        <begin position="20"/>
        <end position="43"/>
    </location>
</feature>
<evidence type="ECO:0000313" key="2">
    <source>
        <dbReference type="EMBL" id="KAJ3486899.1"/>
    </source>
</evidence>
<keyword evidence="1" id="KW-0472">Membrane</keyword>
<keyword evidence="1" id="KW-0812">Transmembrane</keyword>
<name>A0AAD5V5Z7_9APHY</name>
<keyword evidence="1" id="KW-1133">Transmembrane helix</keyword>